<accession>A0A231H7J9</accession>
<evidence type="ECO:0000256" key="2">
    <source>
        <dbReference type="ARBA" id="ARBA00023163"/>
    </source>
</evidence>
<dbReference type="CDD" id="cd00090">
    <property type="entry name" value="HTH_ARSR"/>
    <property type="match status" value="1"/>
</dbReference>
<gene>
    <name evidence="4" type="primary">kipR_4</name>
    <name evidence="4" type="ORF">B7C42_02714</name>
</gene>
<dbReference type="PANTHER" id="PTHR30136">
    <property type="entry name" value="HELIX-TURN-HELIX TRANSCRIPTIONAL REGULATOR, ICLR FAMILY"/>
    <property type="match status" value="1"/>
</dbReference>
<dbReference type="Gene3D" id="1.10.10.10">
    <property type="entry name" value="Winged helix-like DNA-binding domain superfamily/Winged helix DNA-binding domain"/>
    <property type="match status" value="1"/>
</dbReference>
<dbReference type="GO" id="GO:0003700">
    <property type="term" value="F:DNA-binding transcription factor activity"/>
    <property type="evidence" value="ECO:0007669"/>
    <property type="project" value="TreeGrafter"/>
</dbReference>
<dbReference type="Pfam" id="PF09339">
    <property type="entry name" value="HTH_IclR"/>
    <property type="match status" value="1"/>
</dbReference>
<evidence type="ECO:0000313" key="4">
    <source>
        <dbReference type="EMBL" id="OXR44760.1"/>
    </source>
</evidence>
<name>A0A231H7J9_9NOCA</name>
<keyword evidence="5" id="KW-1185">Reference proteome</keyword>
<protein>
    <submittedName>
        <fullName evidence="4">HTH-type transcriptional regulator KipR</fullName>
    </submittedName>
</protein>
<dbReference type="SMART" id="SM00346">
    <property type="entry name" value="HTH_ICLR"/>
    <property type="match status" value="1"/>
</dbReference>
<evidence type="ECO:0000313" key="5">
    <source>
        <dbReference type="Proteomes" id="UP000215506"/>
    </source>
</evidence>
<dbReference type="SUPFAM" id="SSF55781">
    <property type="entry name" value="GAF domain-like"/>
    <property type="match status" value="1"/>
</dbReference>
<dbReference type="RefSeq" id="WP_039777208.1">
    <property type="nucleotide sequence ID" value="NZ_JAAXOR010000002.1"/>
</dbReference>
<dbReference type="InterPro" id="IPR029016">
    <property type="entry name" value="GAF-like_dom_sf"/>
</dbReference>
<dbReference type="Proteomes" id="UP000215506">
    <property type="component" value="Unassembled WGS sequence"/>
</dbReference>
<dbReference type="PROSITE" id="PS51077">
    <property type="entry name" value="HTH_ICLR"/>
    <property type="match status" value="1"/>
</dbReference>
<dbReference type="EMBL" id="NGAF01000005">
    <property type="protein sequence ID" value="OXR44760.1"/>
    <property type="molecule type" value="Genomic_DNA"/>
</dbReference>
<dbReference type="InterPro" id="IPR005471">
    <property type="entry name" value="Tscrpt_reg_IclR_N"/>
</dbReference>
<sequence>MPAPDTSQTLSRGLDVLKLLASSPHARTPAQLAQELGLSRTIIYRLVGTLVEHGLVRRAEDGTVSVSAGALVLTQHVLGSVREATREILEELAREVEATAHFCVADGDDVLAVAVVEPPFTTFHVAYRVGARTARGQGALGEAIEASRRGERGIFESEGKLVPGAHGVVASLPGLPGPPAAVGVVTLVGQETPAMTDAVRRAAERLYTALG</sequence>
<dbReference type="GO" id="GO:0003677">
    <property type="term" value="F:DNA binding"/>
    <property type="evidence" value="ECO:0007669"/>
    <property type="project" value="InterPro"/>
</dbReference>
<dbReference type="SUPFAM" id="SSF46785">
    <property type="entry name" value="Winged helix' DNA-binding domain"/>
    <property type="match status" value="1"/>
</dbReference>
<dbReference type="AlphaFoldDB" id="A0A231H7J9"/>
<evidence type="ECO:0000256" key="1">
    <source>
        <dbReference type="ARBA" id="ARBA00023015"/>
    </source>
</evidence>
<dbReference type="InterPro" id="IPR011991">
    <property type="entry name" value="ArsR-like_HTH"/>
</dbReference>
<dbReference type="InterPro" id="IPR050707">
    <property type="entry name" value="HTH_MetabolicPath_Reg"/>
</dbReference>
<dbReference type="Gene3D" id="3.30.450.40">
    <property type="match status" value="1"/>
</dbReference>
<dbReference type="PANTHER" id="PTHR30136:SF24">
    <property type="entry name" value="HTH-TYPE TRANSCRIPTIONAL REPRESSOR ALLR"/>
    <property type="match status" value="1"/>
</dbReference>
<dbReference type="GO" id="GO:0045892">
    <property type="term" value="P:negative regulation of DNA-templated transcription"/>
    <property type="evidence" value="ECO:0007669"/>
    <property type="project" value="TreeGrafter"/>
</dbReference>
<organism evidence="4 5">
    <name type="scientific">Nocardia cerradoensis</name>
    <dbReference type="NCBI Taxonomy" id="85688"/>
    <lineage>
        <taxon>Bacteria</taxon>
        <taxon>Bacillati</taxon>
        <taxon>Actinomycetota</taxon>
        <taxon>Actinomycetes</taxon>
        <taxon>Mycobacteriales</taxon>
        <taxon>Nocardiaceae</taxon>
        <taxon>Nocardia</taxon>
    </lineage>
</organism>
<evidence type="ECO:0000259" key="3">
    <source>
        <dbReference type="PROSITE" id="PS51077"/>
    </source>
</evidence>
<feature type="domain" description="HTH iclR-type" evidence="3">
    <location>
        <begin position="7"/>
        <end position="68"/>
    </location>
</feature>
<reference evidence="4 5" key="1">
    <citation type="submission" date="2017-07" db="EMBL/GenBank/DDBJ databases">
        <title>First draft Genome Sequence of Nocardia cerradoensis isolated from human infection.</title>
        <authorList>
            <person name="Carrasco G."/>
        </authorList>
    </citation>
    <scope>NUCLEOTIDE SEQUENCE [LARGE SCALE GENOMIC DNA]</scope>
    <source>
        <strain evidence="4 5">CNM20130759</strain>
    </source>
</reference>
<comment type="caution">
    <text evidence="4">The sequence shown here is derived from an EMBL/GenBank/DDBJ whole genome shotgun (WGS) entry which is preliminary data.</text>
</comment>
<proteinExistence type="predicted"/>
<keyword evidence="2" id="KW-0804">Transcription</keyword>
<dbReference type="InterPro" id="IPR036390">
    <property type="entry name" value="WH_DNA-bd_sf"/>
</dbReference>
<keyword evidence="1" id="KW-0805">Transcription regulation</keyword>
<dbReference type="InterPro" id="IPR036388">
    <property type="entry name" value="WH-like_DNA-bd_sf"/>
</dbReference>